<reference evidence="2" key="2">
    <citation type="submission" date="2023-05" db="EMBL/GenBank/DDBJ databases">
        <authorList>
            <consortium name="Lawrence Berkeley National Laboratory"/>
            <person name="Steindorff A."/>
            <person name="Hensen N."/>
            <person name="Bonometti L."/>
            <person name="Westerberg I."/>
            <person name="Brannstrom I.O."/>
            <person name="Guillou S."/>
            <person name="Cros-Aarteil S."/>
            <person name="Calhoun S."/>
            <person name="Haridas S."/>
            <person name="Kuo A."/>
            <person name="Mondo S."/>
            <person name="Pangilinan J."/>
            <person name="Riley R."/>
            <person name="Labutti K."/>
            <person name="Andreopoulos B."/>
            <person name="Lipzen A."/>
            <person name="Chen C."/>
            <person name="Yanf M."/>
            <person name="Daum C."/>
            <person name="Ng V."/>
            <person name="Clum A."/>
            <person name="Ohm R."/>
            <person name="Martin F."/>
            <person name="Silar P."/>
            <person name="Natvig D."/>
            <person name="Lalanne C."/>
            <person name="Gautier V."/>
            <person name="Ament-Velasquez S.L."/>
            <person name="Kruys A."/>
            <person name="Hutchinson M.I."/>
            <person name="Powell A.J."/>
            <person name="Barry K."/>
            <person name="Miller A.N."/>
            <person name="Grigoriev I.V."/>
            <person name="Debuchy R."/>
            <person name="Gladieux P."/>
            <person name="Thoren M.H."/>
            <person name="Johannesson H."/>
        </authorList>
    </citation>
    <scope>NUCLEOTIDE SEQUENCE</scope>
    <source>
        <strain evidence="2">PSN309</strain>
    </source>
</reference>
<proteinExistence type="predicted"/>
<name>A0AAN6WQD3_9PEZI</name>
<feature type="compositionally biased region" description="Basic and acidic residues" evidence="1">
    <location>
        <begin position="184"/>
        <end position="199"/>
    </location>
</feature>
<evidence type="ECO:0000313" key="2">
    <source>
        <dbReference type="EMBL" id="KAK4185803.1"/>
    </source>
</evidence>
<accession>A0AAN6WQD3</accession>
<feature type="compositionally biased region" description="Low complexity" evidence="1">
    <location>
        <begin position="139"/>
        <end position="165"/>
    </location>
</feature>
<evidence type="ECO:0000256" key="1">
    <source>
        <dbReference type="SAM" id="MobiDB-lite"/>
    </source>
</evidence>
<organism evidence="2 3">
    <name type="scientific">Podospora australis</name>
    <dbReference type="NCBI Taxonomy" id="1536484"/>
    <lineage>
        <taxon>Eukaryota</taxon>
        <taxon>Fungi</taxon>
        <taxon>Dikarya</taxon>
        <taxon>Ascomycota</taxon>
        <taxon>Pezizomycotina</taxon>
        <taxon>Sordariomycetes</taxon>
        <taxon>Sordariomycetidae</taxon>
        <taxon>Sordariales</taxon>
        <taxon>Podosporaceae</taxon>
        <taxon>Podospora</taxon>
    </lineage>
</organism>
<gene>
    <name evidence="2" type="ORF">QBC35DRAFT_465253</name>
</gene>
<dbReference type="AlphaFoldDB" id="A0AAN6WQD3"/>
<feature type="compositionally biased region" description="Polar residues" evidence="1">
    <location>
        <begin position="76"/>
        <end position="87"/>
    </location>
</feature>
<dbReference type="EMBL" id="MU864439">
    <property type="protein sequence ID" value="KAK4185803.1"/>
    <property type="molecule type" value="Genomic_DNA"/>
</dbReference>
<feature type="region of interest" description="Disordered" evidence="1">
    <location>
        <begin position="139"/>
        <end position="199"/>
    </location>
</feature>
<protein>
    <submittedName>
        <fullName evidence="2">Uncharacterized protein</fullName>
    </submittedName>
</protein>
<keyword evidence="3" id="KW-1185">Reference proteome</keyword>
<comment type="caution">
    <text evidence="2">The sequence shown here is derived from an EMBL/GenBank/DDBJ whole genome shotgun (WGS) entry which is preliminary data.</text>
</comment>
<dbReference type="Proteomes" id="UP001302126">
    <property type="component" value="Unassembled WGS sequence"/>
</dbReference>
<reference evidence="2" key="1">
    <citation type="journal article" date="2023" name="Mol. Phylogenet. Evol.">
        <title>Genome-scale phylogeny and comparative genomics of the fungal order Sordariales.</title>
        <authorList>
            <person name="Hensen N."/>
            <person name="Bonometti L."/>
            <person name="Westerberg I."/>
            <person name="Brannstrom I.O."/>
            <person name="Guillou S."/>
            <person name="Cros-Aarteil S."/>
            <person name="Calhoun S."/>
            <person name="Haridas S."/>
            <person name="Kuo A."/>
            <person name="Mondo S."/>
            <person name="Pangilinan J."/>
            <person name="Riley R."/>
            <person name="LaButti K."/>
            <person name="Andreopoulos B."/>
            <person name="Lipzen A."/>
            <person name="Chen C."/>
            <person name="Yan M."/>
            <person name="Daum C."/>
            <person name="Ng V."/>
            <person name="Clum A."/>
            <person name="Steindorff A."/>
            <person name="Ohm R.A."/>
            <person name="Martin F."/>
            <person name="Silar P."/>
            <person name="Natvig D.O."/>
            <person name="Lalanne C."/>
            <person name="Gautier V."/>
            <person name="Ament-Velasquez S.L."/>
            <person name="Kruys A."/>
            <person name="Hutchinson M.I."/>
            <person name="Powell A.J."/>
            <person name="Barry K."/>
            <person name="Miller A.N."/>
            <person name="Grigoriev I.V."/>
            <person name="Debuchy R."/>
            <person name="Gladieux P."/>
            <person name="Hiltunen Thoren M."/>
            <person name="Johannesson H."/>
        </authorList>
    </citation>
    <scope>NUCLEOTIDE SEQUENCE</scope>
    <source>
        <strain evidence="2">PSN309</strain>
    </source>
</reference>
<evidence type="ECO:0000313" key="3">
    <source>
        <dbReference type="Proteomes" id="UP001302126"/>
    </source>
</evidence>
<sequence length="199" mass="22098">MEPIEEVTLWSARLPAIVQASFLQLEGEILASLPCWMPHWTPHWFDLKSFEFVLKKSRDRLAQDLYDLVRAFYTPSASSSGAHQSNPDPELDPYRANLPDRGQTIQASFTSVHETLRATHEKAYRDGFARCKEYMTSASLSPTTAPSPTTTSATASAPSVLAPSTNHATVRDDNEGGDDDEDTSTIKDGKEHRNTDDKN</sequence>
<feature type="region of interest" description="Disordered" evidence="1">
    <location>
        <begin position="76"/>
        <end position="98"/>
    </location>
</feature>